<dbReference type="Pfam" id="PF08450">
    <property type="entry name" value="SGL"/>
    <property type="match status" value="1"/>
</dbReference>
<proteinExistence type="inferred from homology"/>
<evidence type="ECO:0000313" key="3">
    <source>
        <dbReference type="EMBL" id="UZD54750.1"/>
    </source>
</evidence>
<accession>A0ABY6MRX5</accession>
<protein>
    <submittedName>
        <fullName evidence="3">SMP-30/gluconolactonase/LRE family protein</fullName>
    </submittedName>
</protein>
<dbReference type="Proteomes" id="UP001163266">
    <property type="component" value="Chromosome"/>
</dbReference>
<comment type="similarity">
    <text evidence="1">Belongs to the SMP-30/CGR1 family.</text>
</comment>
<evidence type="ECO:0000313" key="4">
    <source>
        <dbReference type="Proteomes" id="UP001163266"/>
    </source>
</evidence>
<dbReference type="PRINTS" id="PR01790">
    <property type="entry name" value="SMP30FAMILY"/>
</dbReference>
<gene>
    <name evidence="3" type="ORF">OMP39_13975</name>
</gene>
<dbReference type="PANTHER" id="PTHR10907">
    <property type="entry name" value="REGUCALCIN"/>
    <property type="match status" value="1"/>
</dbReference>
<organism evidence="3 4">
    <name type="scientific">Caldimonas aquatica</name>
    <dbReference type="NCBI Taxonomy" id="376175"/>
    <lineage>
        <taxon>Bacteria</taxon>
        <taxon>Pseudomonadati</taxon>
        <taxon>Pseudomonadota</taxon>
        <taxon>Betaproteobacteria</taxon>
        <taxon>Burkholderiales</taxon>
        <taxon>Sphaerotilaceae</taxon>
        <taxon>Caldimonas</taxon>
    </lineage>
</organism>
<dbReference type="InterPro" id="IPR005511">
    <property type="entry name" value="SMP-30"/>
</dbReference>
<name>A0ABY6MRX5_9BURK</name>
<dbReference type="Gene3D" id="2.120.10.30">
    <property type="entry name" value="TolB, C-terminal domain"/>
    <property type="match status" value="1"/>
</dbReference>
<dbReference type="EMBL" id="CP110257">
    <property type="protein sequence ID" value="UZD54750.1"/>
    <property type="molecule type" value="Genomic_DNA"/>
</dbReference>
<sequence length="327" mass="35460">MNVPASGSTASLRRAAPEAAPPEAVSVAVEHAALLGESPFWHPQEQVLYYCDIPGRRLHRFDPASGHLDGWAFDTDVACAVPYAAGALVLALRDGVWQFDPATGTARLCVPAPYDPTHQRFNDGKCDPAGRLWCGTLDETRQPLGALYCLDLDGRLTARAEGCTTSNGLAWSPDARTLYWADTRAHTVYAFDADPDTGHIGERRVFAQFPARAQGQPLDDYLGRPDGAAVDAEGHYWVAMFEGSRVLRLSPEGRVVQEILLPVRCPTMPCFGGADLRTLYITTAREKRPADELARQPWAGCVLQVQVEVPGLPTNAFRGVLVPPAGD</sequence>
<evidence type="ECO:0000259" key="2">
    <source>
        <dbReference type="Pfam" id="PF08450"/>
    </source>
</evidence>
<feature type="domain" description="SMP-30/Gluconolactonase/LRE-like region" evidence="2">
    <location>
        <begin position="35"/>
        <end position="285"/>
    </location>
</feature>
<keyword evidence="4" id="KW-1185">Reference proteome</keyword>
<evidence type="ECO:0000256" key="1">
    <source>
        <dbReference type="ARBA" id="ARBA00008853"/>
    </source>
</evidence>
<dbReference type="PANTHER" id="PTHR10907:SF47">
    <property type="entry name" value="REGUCALCIN"/>
    <property type="match status" value="1"/>
</dbReference>
<reference evidence="3" key="1">
    <citation type="submission" date="2022-10" db="EMBL/GenBank/DDBJ databases">
        <title>Complete genome sequence of Schlegelella aquatica LMG 23380.</title>
        <authorList>
            <person name="Musilova J."/>
            <person name="Kourilova X."/>
            <person name="Bezdicek M."/>
            <person name="Hermankova K."/>
            <person name="Obruca S."/>
            <person name="Sedlar K."/>
        </authorList>
    </citation>
    <scope>NUCLEOTIDE SEQUENCE</scope>
    <source>
        <strain evidence="3">LMG 23380</strain>
    </source>
</reference>
<dbReference type="InterPro" id="IPR011042">
    <property type="entry name" value="6-blade_b-propeller_TolB-like"/>
</dbReference>
<dbReference type="InterPro" id="IPR013658">
    <property type="entry name" value="SGL"/>
</dbReference>
<dbReference type="RefSeq" id="WP_264892377.1">
    <property type="nucleotide sequence ID" value="NZ_CP110257.1"/>
</dbReference>
<dbReference type="SUPFAM" id="SSF63829">
    <property type="entry name" value="Calcium-dependent phosphotriesterase"/>
    <property type="match status" value="1"/>
</dbReference>